<organism evidence="3">
    <name type="scientific">Pricia antarctica</name>
    <dbReference type="NCBI Taxonomy" id="641691"/>
    <lineage>
        <taxon>Bacteria</taxon>
        <taxon>Pseudomonadati</taxon>
        <taxon>Bacteroidota</taxon>
        <taxon>Flavobacteriia</taxon>
        <taxon>Flavobacteriales</taxon>
        <taxon>Flavobacteriaceae</taxon>
        <taxon>Pricia</taxon>
    </lineage>
</organism>
<dbReference type="Gene3D" id="1.25.10.10">
    <property type="entry name" value="Leucine-rich Repeat Variant"/>
    <property type="match status" value="1"/>
</dbReference>
<dbReference type="SUPFAM" id="SSF48371">
    <property type="entry name" value="ARM repeat"/>
    <property type="match status" value="1"/>
</dbReference>
<proteinExistence type="predicted"/>
<evidence type="ECO:0000256" key="2">
    <source>
        <dbReference type="SAM" id="Phobius"/>
    </source>
</evidence>
<feature type="compositionally biased region" description="Basic and acidic residues" evidence="1">
    <location>
        <begin position="442"/>
        <end position="457"/>
    </location>
</feature>
<evidence type="ECO:0000313" key="3">
    <source>
        <dbReference type="EMBL" id="HEA23359.1"/>
    </source>
</evidence>
<comment type="caution">
    <text evidence="3">The sequence shown here is derived from an EMBL/GenBank/DDBJ whole genome shotgun (WGS) entry which is preliminary data.</text>
</comment>
<evidence type="ECO:0008006" key="4">
    <source>
        <dbReference type="Google" id="ProtNLM"/>
    </source>
</evidence>
<keyword evidence="2" id="KW-0472">Membrane</keyword>
<keyword evidence="2" id="KW-0812">Transmembrane</keyword>
<feature type="transmembrane region" description="Helical" evidence="2">
    <location>
        <begin position="23"/>
        <end position="45"/>
    </location>
</feature>
<dbReference type="InterPro" id="IPR011989">
    <property type="entry name" value="ARM-like"/>
</dbReference>
<keyword evidence="2" id="KW-1133">Transmembrane helix</keyword>
<feature type="compositionally biased region" description="Polar residues" evidence="1">
    <location>
        <begin position="395"/>
        <end position="409"/>
    </location>
</feature>
<feature type="compositionally biased region" description="Basic and acidic residues" evidence="1">
    <location>
        <begin position="410"/>
        <end position="428"/>
    </location>
</feature>
<protein>
    <recommendedName>
        <fullName evidence="4">HEAT repeat-containing protein</fullName>
    </recommendedName>
</protein>
<dbReference type="AlphaFoldDB" id="A0A831VXA1"/>
<feature type="region of interest" description="Disordered" evidence="1">
    <location>
        <begin position="376"/>
        <end position="474"/>
    </location>
</feature>
<sequence length="932" mass="106408">MQIPIPTYRFHTLVTAPEIDTDLLWGLSIFFLCLALVYFVSIFIFRNSISSKSALTKKRKMELSPMISEFLFYEDDADVAEKSNYIRLKIEIRDLLKDDFNRKILSEVLLDLRKDVSGDTQKRLFTLYSALGLEKDAFAKLESWRWEIISKGILELTLMEVEEAYTFIVKFINSRRATIRKQAEIAAVALKHEGINYFLDTTKYKISEWQQLKLLDVLRNKEDFNPPRFRAWLTSTNKHVVLFALRLIKFYNQNDANTSLIELVKHNDQQVRRQAVECLKEFYVIEALPTLKGVFWKCKVDTKIAILGAIAELGGEPEIEFLETVSEREGNFSVKSKAIGAINAIAPESVMPTENIEHVPAYRSSAPTSQLENEIYEPEHSNISTDTSESDVVNDETTTSGIVKTSSSENQKHSDDAHSEKLGNSEKQKKTRVPNDSNIETQQHKDGIATEPKKPPNSEEPESYSENDKNQINHLPQNSYLMPEEIHNDEALKNIEVTSEEVKADVFEENTLPDTSHFDISDIHFLPLVVEAISETDDISTDLESEKQNDVVAQTEGSVEALDIDPMEDELKALIDEIRELDFLPIVIDDHQSVEKIRSTDRNDSNNHTLETIEGFSLSDLEVRFDKIDTPTQNEPEETPDFHLEEAPISKIDPVESSDAISWVLENNELRNIKCTYETVSYATDAEISESIIPQPIYYDDHETYMMSLLDDLEEMGDQREIPLLRELMAQESKSFIKNRIISMIDTFKRQANLQPKTKTVETANMELPVFSVFADLFKNIDTESKLILLDEVIHVGDEKEIEFLDGLLEDPNTDIRNKAQKVLQYLVAKLAHEKPETLNTRGISAIVSDYLEPTKIETARATKTYESLLSEMELAPSVDSEILHIDFELAEILDRKYEQSILDIEVNSIEVAPNANGGSFLNSLRNFTKLF</sequence>
<name>A0A831VXA1_9FLAO</name>
<evidence type="ECO:0000256" key="1">
    <source>
        <dbReference type="SAM" id="MobiDB-lite"/>
    </source>
</evidence>
<reference evidence="3" key="1">
    <citation type="journal article" date="2020" name="mSystems">
        <title>Genome- and Community-Level Interaction Insights into Carbon Utilization and Element Cycling Functions of Hydrothermarchaeota in Hydrothermal Sediment.</title>
        <authorList>
            <person name="Zhou Z."/>
            <person name="Liu Y."/>
            <person name="Xu W."/>
            <person name="Pan J."/>
            <person name="Luo Z.H."/>
            <person name="Li M."/>
        </authorList>
    </citation>
    <scope>NUCLEOTIDE SEQUENCE [LARGE SCALE GENOMIC DNA]</scope>
    <source>
        <strain evidence="3">HyVt-345</strain>
    </source>
</reference>
<dbReference type="Proteomes" id="UP000886191">
    <property type="component" value="Unassembled WGS sequence"/>
</dbReference>
<dbReference type="EMBL" id="DRGL01000079">
    <property type="protein sequence ID" value="HEA23359.1"/>
    <property type="molecule type" value="Genomic_DNA"/>
</dbReference>
<dbReference type="InterPro" id="IPR016024">
    <property type="entry name" value="ARM-type_fold"/>
</dbReference>
<accession>A0A831VXA1</accession>
<gene>
    <name evidence="3" type="ORF">ENH87_20950</name>
</gene>